<dbReference type="RefSeq" id="WP_185717879.1">
    <property type="nucleotide sequence ID" value="NZ_BAAAWI010000001.1"/>
</dbReference>
<dbReference type="KEGG" id="ppel:H6H00_23560"/>
<dbReference type="AlphaFoldDB" id="A0A7G7MEA9"/>
<protein>
    <submittedName>
        <fullName evidence="1">Pilus assembly protein CpaE</fullName>
    </submittedName>
</protein>
<keyword evidence="2" id="KW-1185">Reference proteome</keyword>
<evidence type="ECO:0000313" key="1">
    <source>
        <dbReference type="EMBL" id="QNG51120.1"/>
    </source>
</evidence>
<evidence type="ECO:0000313" key="2">
    <source>
        <dbReference type="Proteomes" id="UP000515728"/>
    </source>
</evidence>
<proteinExistence type="predicted"/>
<reference evidence="1 2" key="1">
    <citation type="submission" date="2020-08" db="EMBL/GenBank/DDBJ databases">
        <authorList>
            <person name="Mo P."/>
        </authorList>
    </citation>
    <scope>NUCLEOTIDE SEQUENCE [LARGE SCALE GENOMIC DNA]</scope>
    <source>
        <strain evidence="1 2">CGMCC 4.1532</strain>
    </source>
</reference>
<accession>A0A7G7MEA9</accession>
<gene>
    <name evidence="1" type="ORF">H6H00_23560</name>
</gene>
<dbReference type="Proteomes" id="UP000515728">
    <property type="component" value="Chromosome"/>
</dbReference>
<organism evidence="1 2">
    <name type="scientific">Pseudonocardia petroleophila</name>
    <dbReference type="NCBI Taxonomy" id="37331"/>
    <lineage>
        <taxon>Bacteria</taxon>
        <taxon>Bacillati</taxon>
        <taxon>Actinomycetota</taxon>
        <taxon>Actinomycetes</taxon>
        <taxon>Pseudonocardiales</taxon>
        <taxon>Pseudonocardiaceae</taxon>
        <taxon>Pseudonocardia</taxon>
    </lineage>
</organism>
<name>A0A7G7MEA9_9PSEU</name>
<dbReference type="EMBL" id="CP060131">
    <property type="protein sequence ID" value="QNG51120.1"/>
    <property type="molecule type" value="Genomic_DNA"/>
</dbReference>
<sequence length="129" mass="13849">MISLELADRLRAAGLPWSPVSGDRFVIADRGMDDQVWVVSELTIEVHDGPGGRTLRFNGTTEWALDSVDADAAVWLPHEGQLRTALGAAFRALEPVGDGWAVVTGDGTRHIDVDAERAYARALLAQLAG</sequence>